<dbReference type="EMBL" id="JAKJXO020000001">
    <property type="protein sequence ID" value="KAL1612850.1"/>
    <property type="molecule type" value="Genomic_DNA"/>
</dbReference>
<dbReference type="Gene3D" id="3.90.25.10">
    <property type="entry name" value="UDP-galactose 4-epimerase, domain 1"/>
    <property type="match status" value="1"/>
</dbReference>
<keyword evidence="2" id="KW-0119">Carbohydrate metabolism</keyword>
<organism evidence="4 5">
    <name type="scientific">Paraconiothyrium brasiliense</name>
    <dbReference type="NCBI Taxonomy" id="300254"/>
    <lineage>
        <taxon>Eukaryota</taxon>
        <taxon>Fungi</taxon>
        <taxon>Dikarya</taxon>
        <taxon>Ascomycota</taxon>
        <taxon>Pezizomycotina</taxon>
        <taxon>Dothideomycetes</taxon>
        <taxon>Pleosporomycetidae</taxon>
        <taxon>Pleosporales</taxon>
        <taxon>Massarineae</taxon>
        <taxon>Didymosphaeriaceae</taxon>
        <taxon>Paraconiothyrium</taxon>
    </lineage>
</organism>
<evidence type="ECO:0000256" key="1">
    <source>
        <dbReference type="ARBA" id="ARBA00022857"/>
    </source>
</evidence>
<accession>A0ABR3S831</accession>
<sequence length="334" mass="35657">MGSYPNSNEHILITGAGGFIGQELANALLSSNPSVHLTLADVFEPPSANSSRTKSVKADLTSPAAVDALLSDQQWSACYLLHGIMSGGAEANLDLGLSVNIDSHRLTLDFLRKHQPGVVVVFPSSLAVYGPPESPDQQYDEKTIPIPQSSYGAEKLIVETLVNDYSRRGLIDGRVVRLPTVIVRPGAPSAAASSFASGIVREPLKGLQSTLPVSKDLAMWVCSPKTVVRNLVAIKDVPKERFAKNQGRVVNLPGQTVTVSQILEALGEVGGEKALQLIENKHDPKVEAIVASWPARFDISLAKGLGMAADISLKEEVQSFATSLKSYSQSVLLR</sequence>
<dbReference type="PANTHER" id="PTHR43103:SF3">
    <property type="entry name" value="ADP-L-GLYCERO-D-MANNO-HEPTOSE-6-EPIMERASE"/>
    <property type="match status" value="1"/>
</dbReference>
<evidence type="ECO:0000313" key="5">
    <source>
        <dbReference type="Proteomes" id="UP001521785"/>
    </source>
</evidence>
<protein>
    <recommendedName>
        <fullName evidence="3">NAD-dependent epimerase/dehydratase domain-containing protein</fullName>
    </recommendedName>
</protein>
<dbReference type="PANTHER" id="PTHR43103">
    <property type="entry name" value="NUCLEOSIDE-DIPHOSPHATE-SUGAR EPIMERASE"/>
    <property type="match status" value="1"/>
</dbReference>
<reference evidence="4 5" key="1">
    <citation type="submission" date="2024-02" db="EMBL/GenBank/DDBJ databases">
        <title>De novo assembly and annotation of 12 fungi associated with fruit tree decline syndrome in Ontario, Canada.</title>
        <authorList>
            <person name="Sulman M."/>
            <person name="Ellouze W."/>
            <person name="Ilyukhin E."/>
        </authorList>
    </citation>
    <scope>NUCLEOTIDE SEQUENCE [LARGE SCALE GENOMIC DNA]</scope>
    <source>
        <strain evidence="4 5">M42-189</strain>
    </source>
</reference>
<proteinExistence type="predicted"/>
<dbReference type="Pfam" id="PF01370">
    <property type="entry name" value="Epimerase"/>
    <property type="match status" value="1"/>
</dbReference>
<keyword evidence="1" id="KW-0521">NADP</keyword>
<dbReference type="NCBIfam" id="NF043036">
    <property type="entry name" value="ErythonDh"/>
    <property type="match status" value="1"/>
</dbReference>
<evidence type="ECO:0000259" key="3">
    <source>
        <dbReference type="Pfam" id="PF01370"/>
    </source>
</evidence>
<gene>
    <name evidence="4" type="ORF">SLS60_001080</name>
</gene>
<evidence type="ECO:0000256" key="2">
    <source>
        <dbReference type="ARBA" id="ARBA00023277"/>
    </source>
</evidence>
<dbReference type="Gene3D" id="3.40.50.720">
    <property type="entry name" value="NAD(P)-binding Rossmann-like Domain"/>
    <property type="match status" value="1"/>
</dbReference>
<dbReference type="InterPro" id="IPR001509">
    <property type="entry name" value="Epimerase_deHydtase"/>
</dbReference>
<dbReference type="InterPro" id="IPR036291">
    <property type="entry name" value="NAD(P)-bd_dom_sf"/>
</dbReference>
<feature type="domain" description="NAD-dependent epimerase/dehydratase" evidence="3">
    <location>
        <begin position="11"/>
        <end position="237"/>
    </location>
</feature>
<evidence type="ECO:0000313" key="4">
    <source>
        <dbReference type="EMBL" id="KAL1612850.1"/>
    </source>
</evidence>
<comment type="caution">
    <text evidence="4">The sequence shown here is derived from an EMBL/GenBank/DDBJ whole genome shotgun (WGS) entry which is preliminary data.</text>
</comment>
<keyword evidence="5" id="KW-1185">Reference proteome</keyword>
<dbReference type="Proteomes" id="UP001521785">
    <property type="component" value="Unassembled WGS sequence"/>
</dbReference>
<dbReference type="InterPro" id="IPR050005">
    <property type="entry name" value="DenD"/>
</dbReference>
<name>A0ABR3S831_9PLEO</name>
<dbReference type="SUPFAM" id="SSF51735">
    <property type="entry name" value="NAD(P)-binding Rossmann-fold domains"/>
    <property type="match status" value="1"/>
</dbReference>